<keyword evidence="2" id="KW-1185">Reference proteome</keyword>
<accession>A0ACC2N956</accession>
<reference evidence="1" key="1">
    <citation type="submission" date="2023-04" db="EMBL/GenBank/DDBJ databases">
        <title>A chromosome-level genome assembly of the parasitoid wasp Eretmocerus hayati.</title>
        <authorList>
            <person name="Zhong Y."/>
            <person name="Liu S."/>
            <person name="Liu Y."/>
        </authorList>
    </citation>
    <scope>NUCLEOTIDE SEQUENCE</scope>
    <source>
        <strain evidence="1">ZJU_SS_LIU_2023</strain>
    </source>
</reference>
<sequence length="376" mass="43632">MTKRKRDSMESDIEGLNEDPDLPNEKAWGKRKKDYYSTDYVDADYSSVSQREIAEAELEEQEARNLQKRLAEQLDEADFGLDLIIAHQDDVEDEKEGERVKTDLSKFSKRQKQELLEKESPEFMLLVSDFQERLDEAASTLRPFLDLVAKNNNPDYPSIEFIKTKYDLILHYCTNISFYLMLKANREPVASHPVIKRLAQYRKLLLQFEEYQSDILERIQKILQADRDGQPLFSTRNSSELMCEKKLEHLETSIKGKKGSLVKSKSEPESTENLDLDGNDMVLRLSDGSDVENVEKHEDDGSEEKRAITYQIAKNKGLTPHRKKEQRNPRVKHRLKYRKAIIRRKGAVRTVRKETSRYSGELSGIKASVSKSIKLK</sequence>
<protein>
    <submittedName>
        <fullName evidence="1">Uncharacterized protein</fullName>
    </submittedName>
</protein>
<evidence type="ECO:0000313" key="2">
    <source>
        <dbReference type="Proteomes" id="UP001239111"/>
    </source>
</evidence>
<name>A0ACC2N956_9HYME</name>
<dbReference type="EMBL" id="CM056744">
    <property type="protein sequence ID" value="KAJ8666859.1"/>
    <property type="molecule type" value="Genomic_DNA"/>
</dbReference>
<organism evidence="1 2">
    <name type="scientific">Eretmocerus hayati</name>
    <dbReference type="NCBI Taxonomy" id="131215"/>
    <lineage>
        <taxon>Eukaryota</taxon>
        <taxon>Metazoa</taxon>
        <taxon>Ecdysozoa</taxon>
        <taxon>Arthropoda</taxon>
        <taxon>Hexapoda</taxon>
        <taxon>Insecta</taxon>
        <taxon>Pterygota</taxon>
        <taxon>Neoptera</taxon>
        <taxon>Endopterygota</taxon>
        <taxon>Hymenoptera</taxon>
        <taxon>Apocrita</taxon>
        <taxon>Proctotrupomorpha</taxon>
        <taxon>Chalcidoidea</taxon>
        <taxon>Aphelinidae</taxon>
        <taxon>Aphelininae</taxon>
        <taxon>Eretmocerus</taxon>
    </lineage>
</organism>
<evidence type="ECO:0000313" key="1">
    <source>
        <dbReference type="EMBL" id="KAJ8666859.1"/>
    </source>
</evidence>
<comment type="caution">
    <text evidence="1">The sequence shown here is derived from an EMBL/GenBank/DDBJ whole genome shotgun (WGS) entry which is preliminary data.</text>
</comment>
<proteinExistence type="predicted"/>
<gene>
    <name evidence="1" type="ORF">QAD02_008521</name>
</gene>
<dbReference type="Proteomes" id="UP001239111">
    <property type="component" value="Chromosome 4"/>
</dbReference>